<evidence type="ECO:0000259" key="1">
    <source>
        <dbReference type="Pfam" id="PF00561"/>
    </source>
</evidence>
<proteinExistence type="predicted"/>
<feature type="domain" description="AB hydrolase-1" evidence="1">
    <location>
        <begin position="27"/>
        <end position="165"/>
    </location>
</feature>
<keyword evidence="3" id="KW-1185">Reference proteome</keyword>
<dbReference type="Gene3D" id="3.40.50.1820">
    <property type="entry name" value="alpha/beta hydrolase"/>
    <property type="match status" value="1"/>
</dbReference>
<dbReference type="AlphaFoldDB" id="A0A553K0P9"/>
<comment type="caution">
    <text evidence="2">The sequence shown here is derived from an EMBL/GenBank/DDBJ whole genome shotgun (WGS) entry which is preliminary data.</text>
</comment>
<organism evidence="2 3">
    <name type="scientific">Tessaracoccus rhinocerotis</name>
    <dbReference type="NCBI Taxonomy" id="1689449"/>
    <lineage>
        <taxon>Bacteria</taxon>
        <taxon>Bacillati</taxon>
        <taxon>Actinomycetota</taxon>
        <taxon>Actinomycetes</taxon>
        <taxon>Propionibacteriales</taxon>
        <taxon>Propionibacteriaceae</taxon>
        <taxon>Tessaracoccus</taxon>
    </lineage>
</organism>
<dbReference type="PANTHER" id="PTHR43798">
    <property type="entry name" value="MONOACYLGLYCEROL LIPASE"/>
    <property type="match status" value="1"/>
</dbReference>
<dbReference type="InterPro" id="IPR029058">
    <property type="entry name" value="AB_hydrolase_fold"/>
</dbReference>
<dbReference type="RefSeq" id="WP_143938254.1">
    <property type="nucleotide sequence ID" value="NZ_VKKG01000003.1"/>
</dbReference>
<dbReference type="SUPFAM" id="SSF53474">
    <property type="entry name" value="alpha/beta-Hydrolases"/>
    <property type="match status" value="1"/>
</dbReference>
<sequence>MSTYTTFDAPGLLHAGIWEPAGEPAGTLVAVHGITSSHKAWAALARELPQWRIIAPDLRGRGLSNHLVGPYGMSRHADDVAALLAHLGVGRVLPVGHSMGAFVSVVLAHRHPQLMDRLVLVDGGIPLQLPDGVDPQAGVEAVLGPAAERLQRTYPSLEAYEAEWRRHPAMAEWNDDLSAYVAYDLHGEPPRMHAATRYGAMAEDTLDVAGEDTDLTRALDAIDLPVLLLRAERGMFDQSGGLYSDAWLDGWRARVPSLTVREVPGVNHYTIAMLPRGAAVVADAVRVPVTQSS</sequence>
<dbReference type="GO" id="GO:0016787">
    <property type="term" value="F:hydrolase activity"/>
    <property type="evidence" value="ECO:0007669"/>
    <property type="project" value="UniProtKB-KW"/>
</dbReference>
<dbReference type="EMBL" id="VKKG01000003">
    <property type="protein sequence ID" value="TRY18278.1"/>
    <property type="molecule type" value="Genomic_DNA"/>
</dbReference>
<dbReference type="Pfam" id="PF00561">
    <property type="entry name" value="Abhydrolase_1"/>
    <property type="match status" value="1"/>
</dbReference>
<accession>A0A553K0P9</accession>
<dbReference type="Proteomes" id="UP000317638">
    <property type="component" value="Unassembled WGS sequence"/>
</dbReference>
<dbReference type="PANTHER" id="PTHR43798:SF33">
    <property type="entry name" value="HYDROLASE, PUTATIVE (AFU_ORTHOLOGUE AFUA_2G14860)-RELATED"/>
    <property type="match status" value="1"/>
</dbReference>
<protein>
    <submittedName>
        <fullName evidence="2">Alpha/beta hydrolase</fullName>
    </submittedName>
</protein>
<name>A0A553K0P9_9ACTN</name>
<evidence type="ECO:0000313" key="3">
    <source>
        <dbReference type="Proteomes" id="UP000317638"/>
    </source>
</evidence>
<reference evidence="2 3" key="1">
    <citation type="submission" date="2019-07" db="EMBL/GenBank/DDBJ databases">
        <authorList>
            <person name="Zhou L.-Y."/>
        </authorList>
    </citation>
    <scope>NUCLEOTIDE SEQUENCE [LARGE SCALE GENOMIC DNA]</scope>
    <source>
        <strain evidence="2 3">YIM 101269</strain>
    </source>
</reference>
<dbReference type="InterPro" id="IPR050266">
    <property type="entry name" value="AB_hydrolase_sf"/>
</dbReference>
<keyword evidence="2" id="KW-0378">Hydrolase</keyword>
<dbReference type="PRINTS" id="PR00111">
    <property type="entry name" value="ABHYDROLASE"/>
</dbReference>
<dbReference type="GO" id="GO:0016020">
    <property type="term" value="C:membrane"/>
    <property type="evidence" value="ECO:0007669"/>
    <property type="project" value="TreeGrafter"/>
</dbReference>
<gene>
    <name evidence="2" type="ORF">FOJ82_09585</name>
</gene>
<dbReference type="InterPro" id="IPR000073">
    <property type="entry name" value="AB_hydrolase_1"/>
</dbReference>
<dbReference type="OrthoDB" id="63962at2"/>
<evidence type="ECO:0000313" key="2">
    <source>
        <dbReference type="EMBL" id="TRY18278.1"/>
    </source>
</evidence>